<dbReference type="AlphaFoldDB" id="A0A9D3S7T8"/>
<name>A0A9D3S7T8_ANGAN</name>
<accession>A0A9D3S7T8</accession>
<proteinExistence type="predicted"/>
<protein>
    <submittedName>
        <fullName evidence="1">Uncharacterized protein</fullName>
    </submittedName>
</protein>
<evidence type="ECO:0000313" key="1">
    <source>
        <dbReference type="EMBL" id="KAG5857998.1"/>
    </source>
</evidence>
<organism evidence="1 2">
    <name type="scientific">Anguilla anguilla</name>
    <name type="common">European freshwater eel</name>
    <name type="synonym">Muraena anguilla</name>
    <dbReference type="NCBI Taxonomy" id="7936"/>
    <lineage>
        <taxon>Eukaryota</taxon>
        <taxon>Metazoa</taxon>
        <taxon>Chordata</taxon>
        <taxon>Craniata</taxon>
        <taxon>Vertebrata</taxon>
        <taxon>Euteleostomi</taxon>
        <taxon>Actinopterygii</taxon>
        <taxon>Neopterygii</taxon>
        <taxon>Teleostei</taxon>
        <taxon>Anguilliformes</taxon>
        <taxon>Anguillidae</taxon>
        <taxon>Anguilla</taxon>
    </lineage>
</organism>
<keyword evidence="2" id="KW-1185">Reference proteome</keyword>
<sequence>MAPHSPVPTWGVFHHLSQKKSIHGFSWSTVRRGELMFGSASRQNCSYFWHMKTPKLAGLKRTERSGPTPTSRTWSPIGEEKLRVEEVRTRYFLTTKR</sequence>
<dbReference type="Proteomes" id="UP001044222">
    <property type="component" value="Unassembled WGS sequence"/>
</dbReference>
<reference evidence="1" key="1">
    <citation type="submission" date="2021-01" db="EMBL/GenBank/DDBJ databases">
        <title>A chromosome-scale assembly of European eel, Anguilla anguilla.</title>
        <authorList>
            <person name="Henkel C."/>
            <person name="Jong-Raadsen S.A."/>
            <person name="Dufour S."/>
            <person name="Weltzien F.-A."/>
            <person name="Palstra A.P."/>
            <person name="Pelster B."/>
            <person name="Spaink H.P."/>
            <person name="Van Den Thillart G.E."/>
            <person name="Jansen H."/>
            <person name="Zahm M."/>
            <person name="Klopp C."/>
            <person name="Cedric C."/>
            <person name="Louis A."/>
            <person name="Berthelot C."/>
            <person name="Parey E."/>
            <person name="Roest Crollius H."/>
            <person name="Montfort J."/>
            <person name="Robinson-Rechavi M."/>
            <person name="Bucao C."/>
            <person name="Bouchez O."/>
            <person name="Gislard M."/>
            <person name="Lluch J."/>
            <person name="Milhes M."/>
            <person name="Lampietro C."/>
            <person name="Lopez Roques C."/>
            <person name="Donnadieu C."/>
            <person name="Braasch I."/>
            <person name="Desvignes T."/>
            <person name="Postlethwait J."/>
            <person name="Bobe J."/>
            <person name="Guiguen Y."/>
            <person name="Dirks R."/>
        </authorList>
    </citation>
    <scope>NUCLEOTIDE SEQUENCE</scope>
    <source>
        <strain evidence="1">Tag_6206</strain>
        <tissue evidence="1">Liver</tissue>
    </source>
</reference>
<comment type="caution">
    <text evidence="1">The sequence shown here is derived from an EMBL/GenBank/DDBJ whole genome shotgun (WGS) entry which is preliminary data.</text>
</comment>
<dbReference type="EMBL" id="JAFIRN010000001">
    <property type="protein sequence ID" value="KAG5857998.1"/>
    <property type="molecule type" value="Genomic_DNA"/>
</dbReference>
<evidence type="ECO:0000313" key="2">
    <source>
        <dbReference type="Proteomes" id="UP001044222"/>
    </source>
</evidence>
<gene>
    <name evidence="1" type="ORF">ANANG_G00025430</name>
</gene>